<accession>A0ABN9SDQ1</accession>
<reference evidence="3" key="1">
    <citation type="submission" date="2023-10" db="EMBL/GenBank/DDBJ databases">
        <authorList>
            <person name="Chen Y."/>
            <person name="Shah S."/>
            <person name="Dougan E. K."/>
            <person name="Thang M."/>
            <person name="Chan C."/>
        </authorList>
    </citation>
    <scope>NUCLEOTIDE SEQUENCE [LARGE SCALE GENOMIC DNA]</scope>
</reference>
<protein>
    <submittedName>
        <fullName evidence="3">Uncharacterized protein</fullName>
    </submittedName>
</protein>
<dbReference type="Proteomes" id="UP001189429">
    <property type="component" value="Unassembled WGS sequence"/>
</dbReference>
<organism evidence="3 4">
    <name type="scientific">Prorocentrum cordatum</name>
    <dbReference type="NCBI Taxonomy" id="2364126"/>
    <lineage>
        <taxon>Eukaryota</taxon>
        <taxon>Sar</taxon>
        <taxon>Alveolata</taxon>
        <taxon>Dinophyceae</taxon>
        <taxon>Prorocentrales</taxon>
        <taxon>Prorocentraceae</taxon>
        <taxon>Prorocentrum</taxon>
    </lineage>
</organism>
<keyword evidence="2" id="KW-0472">Membrane</keyword>
<keyword evidence="4" id="KW-1185">Reference proteome</keyword>
<dbReference type="EMBL" id="CAUYUJ010009913">
    <property type="protein sequence ID" value="CAK0828019.1"/>
    <property type="molecule type" value="Genomic_DNA"/>
</dbReference>
<feature type="transmembrane region" description="Helical" evidence="2">
    <location>
        <begin position="144"/>
        <end position="165"/>
    </location>
</feature>
<feature type="compositionally biased region" description="Acidic residues" evidence="1">
    <location>
        <begin position="224"/>
        <end position="233"/>
    </location>
</feature>
<feature type="region of interest" description="Disordered" evidence="1">
    <location>
        <begin position="219"/>
        <end position="264"/>
    </location>
</feature>
<keyword evidence="2" id="KW-0812">Transmembrane</keyword>
<name>A0ABN9SDQ1_9DINO</name>
<keyword evidence="2" id="KW-1133">Transmembrane helix</keyword>
<gene>
    <name evidence="3" type="ORF">PCOR1329_LOCUS27387</name>
</gene>
<evidence type="ECO:0000313" key="4">
    <source>
        <dbReference type="Proteomes" id="UP001189429"/>
    </source>
</evidence>
<proteinExistence type="predicted"/>
<comment type="caution">
    <text evidence="3">The sequence shown here is derived from an EMBL/GenBank/DDBJ whole genome shotgun (WGS) entry which is preliminary data.</text>
</comment>
<sequence>MSRLAGEKPRGLGADVRRFRALQNASVTISVGWFIVLLSASNVPPFSLALWHKSNSLSLIRRLSSATDDLNNPAFPNASGADAPSTLLLSDALKTNGTALAGRADTVEALKLTGQLMQECVVFLSTLLWSSFCLVWQKGVHVRYGIFAGIALLASTLIVFAWAHFRSRSGFHSLFRYGALGDADGMSLLSPTQWIGLNGSRYEVRLEHDRNVVYALGPDAKISDDDDDPDEQRDELAYAQRSDDDDDPDEQRDAPAESKWVQVGELDRSSDGTLALYTADTGINGDTGVFTEKCIL</sequence>
<feature type="transmembrane region" description="Helical" evidence="2">
    <location>
        <begin position="116"/>
        <end position="137"/>
    </location>
</feature>
<evidence type="ECO:0000256" key="1">
    <source>
        <dbReference type="SAM" id="MobiDB-lite"/>
    </source>
</evidence>
<feature type="transmembrane region" description="Helical" evidence="2">
    <location>
        <begin position="21"/>
        <end position="40"/>
    </location>
</feature>
<evidence type="ECO:0000256" key="2">
    <source>
        <dbReference type="SAM" id="Phobius"/>
    </source>
</evidence>
<evidence type="ECO:0000313" key="3">
    <source>
        <dbReference type="EMBL" id="CAK0828019.1"/>
    </source>
</evidence>